<dbReference type="OrthoDB" id="193139at2759"/>
<evidence type="ECO:0000256" key="14">
    <source>
        <dbReference type="ARBA" id="ARBA00038540"/>
    </source>
</evidence>
<dbReference type="GO" id="GO:0005741">
    <property type="term" value="C:mitochondrial outer membrane"/>
    <property type="evidence" value="ECO:0007669"/>
    <property type="project" value="UniProtKB-SubCell"/>
</dbReference>
<evidence type="ECO:0000256" key="7">
    <source>
        <dbReference type="ARBA" id="ARBA00022692"/>
    </source>
</evidence>
<dbReference type="GO" id="GO:0004364">
    <property type="term" value="F:glutathione transferase activity"/>
    <property type="evidence" value="ECO:0007669"/>
    <property type="project" value="UniProtKB-EC"/>
</dbReference>
<dbReference type="Gene3D" id="1.20.120.550">
    <property type="entry name" value="Membrane associated eicosanoid/glutathione metabolism-like domain"/>
    <property type="match status" value="1"/>
</dbReference>
<evidence type="ECO:0000256" key="2">
    <source>
        <dbReference type="ARBA" id="ARBA00004294"/>
    </source>
</evidence>
<dbReference type="PANTHER" id="PTHR10689:SF6">
    <property type="entry name" value="MICROSOMAL GLUTATHIONE S-TRANSFERASE 1"/>
    <property type="match status" value="1"/>
</dbReference>
<evidence type="ECO:0000256" key="17">
    <source>
        <dbReference type="SAM" id="Phobius"/>
    </source>
</evidence>
<keyword evidence="12" id="KW-0496">Mitochondrion</keyword>
<evidence type="ECO:0000256" key="6">
    <source>
        <dbReference type="ARBA" id="ARBA00022679"/>
    </source>
</evidence>
<dbReference type="SUPFAM" id="SSF161084">
    <property type="entry name" value="MAPEG domain-like"/>
    <property type="match status" value="1"/>
</dbReference>
<evidence type="ECO:0000256" key="4">
    <source>
        <dbReference type="ARBA" id="ARBA00010459"/>
    </source>
</evidence>
<evidence type="ECO:0000256" key="15">
    <source>
        <dbReference type="ARBA" id="ARBA00039397"/>
    </source>
</evidence>
<keyword evidence="7 17" id="KW-0812">Transmembrane</keyword>
<sequence length="73" mass="8076">MVSISLTDPAVQSYIVYSAVLAMKMFAITLLTAKVRMSKKVFANAEDAKANHGTVKLDDPDVERVRRAHLNDL</sequence>
<comment type="subcellular location">
    <subcellularLocation>
        <location evidence="3">Endoplasmic reticulum membrane</location>
        <topology evidence="3">Multi-pass membrane protein</topology>
    </subcellularLocation>
    <subcellularLocation>
        <location evidence="2">Mitochondrion outer membrane</location>
    </subcellularLocation>
</comment>
<comment type="catalytic activity">
    <reaction evidence="16">
        <text>RX + glutathione = an S-substituted glutathione + a halide anion + H(+)</text>
        <dbReference type="Rhea" id="RHEA:16437"/>
        <dbReference type="ChEBI" id="CHEBI:15378"/>
        <dbReference type="ChEBI" id="CHEBI:16042"/>
        <dbReference type="ChEBI" id="CHEBI:17792"/>
        <dbReference type="ChEBI" id="CHEBI:57925"/>
        <dbReference type="ChEBI" id="CHEBI:90779"/>
        <dbReference type="EC" id="2.5.1.18"/>
    </reaction>
    <physiologicalReaction direction="left-to-right" evidence="16">
        <dbReference type="Rhea" id="RHEA:16438"/>
    </physiologicalReaction>
</comment>
<keyword evidence="11" id="KW-0007">Acetylation</keyword>
<dbReference type="InterPro" id="IPR023352">
    <property type="entry name" value="MAPEG-like_dom_sf"/>
</dbReference>
<evidence type="ECO:0000256" key="9">
    <source>
        <dbReference type="ARBA" id="ARBA00022824"/>
    </source>
</evidence>
<comment type="function">
    <text evidence="1">Conjugation of reduced glutathione to a wide number of exogenous and endogenous hydrophobic electrophiles.</text>
</comment>
<dbReference type="InterPro" id="IPR040162">
    <property type="entry name" value="MGST1-like"/>
</dbReference>
<dbReference type="Proteomes" id="UP001154114">
    <property type="component" value="Chromosome 3"/>
</dbReference>
<comment type="similarity">
    <text evidence="4">Belongs to the MAPEG family.</text>
</comment>
<evidence type="ECO:0000256" key="10">
    <source>
        <dbReference type="ARBA" id="ARBA00022989"/>
    </source>
</evidence>
<keyword evidence="6" id="KW-0808">Transferase</keyword>
<keyword evidence="13 17" id="KW-0472">Membrane</keyword>
<dbReference type="GO" id="GO:0005789">
    <property type="term" value="C:endoplasmic reticulum membrane"/>
    <property type="evidence" value="ECO:0007669"/>
    <property type="project" value="UniProtKB-SubCell"/>
</dbReference>
<feature type="transmembrane region" description="Helical" evidence="17">
    <location>
        <begin position="14"/>
        <end position="33"/>
    </location>
</feature>
<organism evidence="18 19">
    <name type="scientific">Chrysodeixis includens</name>
    <name type="common">Soybean looper</name>
    <name type="synonym">Pseudoplusia includens</name>
    <dbReference type="NCBI Taxonomy" id="689277"/>
    <lineage>
        <taxon>Eukaryota</taxon>
        <taxon>Metazoa</taxon>
        <taxon>Ecdysozoa</taxon>
        <taxon>Arthropoda</taxon>
        <taxon>Hexapoda</taxon>
        <taxon>Insecta</taxon>
        <taxon>Pterygota</taxon>
        <taxon>Neoptera</taxon>
        <taxon>Endopterygota</taxon>
        <taxon>Lepidoptera</taxon>
        <taxon>Glossata</taxon>
        <taxon>Ditrysia</taxon>
        <taxon>Noctuoidea</taxon>
        <taxon>Noctuidae</taxon>
        <taxon>Plusiinae</taxon>
        <taxon>Chrysodeixis</taxon>
    </lineage>
</organism>
<evidence type="ECO:0000256" key="12">
    <source>
        <dbReference type="ARBA" id="ARBA00023128"/>
    </source>
</evidence>
<keyword evidence="9" id="KW-0256">Endoplasmic reticulum</keyword>
<evidence type="ECO:0000256" key="16">
    <source>
        <dbReference type="ARBA" id="ARBA00049385"/>
    </source>
</evidence>
<keyword evidence="19" id="KW-1185">Reference proteome</keyword>
<evidence type="ECO:0000313" key="19">
    <source>
        <dbReference type="Proteomes" id="UP001154114"/>
    </source>
</evidence>
<keyword evidence="10 17" id="KW-1133">Transmembrane helix</keyword>
<proteinExistence type="inferred from homology"/>
<evidence type="ECO:0000256" key="13">
    <source>
        <dbReference type="ARBA" id="ARBA00023136"/>
    </source>
</evidence>
<evidence type="ECO:0000256" key="5">
    <source>
        <dbReference type="ARBA" id="ARBA00012452"/>
    </source>
</evidence>
<reference evidence="18" key="1">
    <citation type="submission" date="2021-12" db="EMBL/GenBank/DDBJ databases">
        <authorList>
            <person name="King R."/>
        </authorList>
    </citation>
    <scope>NUCLEOTIDE SEQUENCE</scope>
</reference>
<evidence type="ECO:0000313" key="18">
    <source>
        <dbReference type="EMBL" id="CAD0195461.1"/>
    </source>
</evidence>
<evidence type="ECO:0000256" key="8">
    <source>
        <dbReference type="ARBA" id="ARBA00022787"/>
    </source>
</evidence>
<evidence type="ECO:0000256" key="11">
    <source>
        <dbReference type="ARBA" id="ARBA00022990"/>
    </source>
</evidence>
<dbReference type="Pfam" id="PF01124">
    <property type="entry name" value="MAPEG"/>
    <property type="match status" value="1"/>
</dbReference>
<dbReference type="AlphaFoldDB" id="A0A9N8PWW1"/>
<dbReference type="EC" id="2.5.1.18" evidence="5"/>
<protein>
    <recommendedName>
        <fullName evidence="15">Microsomal glutathione S-transferase 1</fullName>
        <ecNumber evidence="5">2.5.1.18</ecNumber>
    </recommendedName>
</protein>
<keyword evidence="8" id="KW-1000">Mitochondrion outer membrane</keyword>
<accession>A0A9N8PWW1</accession>
<comment type="subunit">
    <text evidence="14">Homotrimer; The trimer binds only one molecule of glutathione.</text>
</comment>
<evidence type="ECO:0000256" key="3">
    <source>
        <dbReference type="ARBA" id="ARBA00004477"/>
    </source>
</evidence>
<dbReference type="PANTHER" id="PTHR10689">
    <property type="entry name" value="MICROSOMAL GLUTATHIONE S-TRANSFERASE 1"/>
    <property type="match status" value="1"/>
</dbReference>
<evidence type="ECO:0000256" key="1">
    <source>
        <dbReference type="ARBA" id="ARBA00003701"/>
    </source>
</evidence>
<dbReference type="EMBL" id="LR824006">
    <property type="protein sequence ID" value="CAD0195461.1"/>
    <property type="molecule type" value="Genomic_DNA"/>
</dbReference>
<dbReference type="InterPro" id="IPR001129">
    <property type="entry name" value="Membr-assoc_MAPEG"/>
</dbReference>
<name>A0A9N8PWW1_CHRIL</name>
<gene>
    <name evidence="18" type="ORF">CINC_LOCUS9415</name>
</gene>